<gene>
    <name evidence="1" type="ORF">LCGC14_2606600</name>
</gene>
<reference evidence="1" key="1">
    <citation type="journal article" date="2015" name="Nature">
        <title>Complex archaea that bridge the gap between prokaryotes and eukaryotes.</title>
        <authorList>
            <person name="Spang A."/>
            <person name="Saw J.H."/>
            <person name="Jorgensen S.L."/>
            <person name="Zaremba-Niedzwiedzka K."/>
            <person name="Martijn J."/>
            <person name="Lind A.E."/>
            <person name="van Eijk R."/>
            <person name="Schleper C."/>
            <person name="Guy L."/>
            <person name="Ettema T.J."/>
        </authorList>
    </citation>
    <scope>NUCLEOTIDE SEQUENCE</scope>
</reference>
<protein>
    <submittedName>
        <fullName evidence="1">Uncharacterized protein</fullName>
    </submittedName>
</protein>
<dbReference type="AlphaFoldDB" id="A0A0F9A7E8"/>
<proteinExistence type="predicted"/>
<comment type="caution">
    <text evidence="1">The sequence shown here is derived from an EMBL/GenBank/DDBJ whole genome shotgun (WGS) entry which is preliminary data.</text>
</comment>
<accession>A0A0F9A7E8</accession>
<evidence type="ECO:0000313" key="1">
    <source>
        <dbReference type="EMBL" id="KKL05380.1"/>
    </source>
</evidence>
<sequence length="85" mass="9929">MTRMSYRSVAKRGAPADQVAYDSINAGAEIRAVFGNFNDCLYHVRGSVDGRLIVRTWGYVRQGWFYEVKDDLWYWAFSQNLWVVQ</sequence>
<dbReference type="EMBL" id="LAZR01044142">
    <property type="protein sequence ID" value="KKL05380.1"/>
    <property type="molecule type" value="Genomic_DNA"/>
</dbReference>
<name>A0A0F9A7E8_9ZZZZ</name>
<organism evidence="1">
    <name type="scientific">marine sediment metagenome</name>
    <dbReference type="NCBI Taxonomy" id="412755"/>
    <lineage>
        <taxon>unclassified sequences</taxon>
        <taxon>metagenomes</taxon>
        <taxon>ecological metagenomes</taxon>
    </lineage>
</organism>